<dbReference type="InterPro" id="IPR024079">
    <property type="entry name" value="MetalloPept_cat_dom_sf"/>
</dbReference>
<dbReference type="AlphaFoldDB" id="D2SG56"/>
<reference evidence="2" key="2">
    <citation type="submission" date="2010-01" db="EMBL/GenBank/DDBJ databases">
        <title>The complete genome of Geodermatophilus obscurus DSM 43160.</title>
        <authorList>
            <consortium name="US DOE Joint Genome Institute (JGI-PGF)"/>
            <person name="Lucas S."/>
            <person name="Copeland A."/>
            <person name="Lapidus A."/>
            <person name="Glavina del Rio T."/>
            <person name="Dalin E."/>
            <person name="Tice H."/>
            <person name="Bruce D."/>
            <person name="Goodwin L."/>
            <person name="Pitluck S."/>
            <person name="Kyrpides N."/>
            <person name="Mavromatis K."/>
            <person name="Ivanova N."/>
            <person name="Munk A.C."/>
            <person name="Brettin T."/>
            <person name="Detter J.C."/>
            <person name="Han C."/>
            <person name="Larimer F."/>
            <person name="Land M."/>
            <person name="Hauser L."/>
            <person name="Markowitz V."/>
            <person name="Cheng J.-F."/>
            <person name="Hugenholtz P."/>
            <person name="Woyke T."/>
            <person name="Wu D."/>
            <person name="Jando M."/>
            <person name="Schneider S."/>
            <person name="Klenk H.-P."/>
            <person name="Eisen J.A."/>
        </authorList>
    </citation>
    <scope>NUCLEOTIDE SEQUENCE [LARGE SCALE GENOMIC DNA]</scope>
    <source>
        <strain evidence="2">ATCC 25078 / DSM 43160 / JCM 3152 / KCC A-0152 / KCTC 9177 / NBRC 13315 / NRRL B-3577 / G-20</strain>
    </source>
</reference>
<reference evidence="1 2" key="1">
    <citation type="journal article" date="2010" name="Stand. Genomic Sci.">
        <title>Complete genome sequence of Geodermatophilus obscurus type strain (G-20).</title>
        <authorList>
            <person name="Ivanova N."/>
            <person name="Sikorski J."/>
            <person name="Jando M."/>
            <person name="Munk C."/>
            <person name="Lapidus A."/>
            <person name="Glavina Del Rio T."/>
            <person name="Copeland A."/>
            <person name="Tice H."/>
            <person name="Cheng J.-F."/>
            <person name="Lucas S."/>
            <person name="Chen F."/>
            <person name="Nolan M."/>
            <person name="Bruce D."/>
            <person name="Goodwin L."/>
            <person name="Pitluck S."/>
            <person name="Mavromatis K."/>
            <person name="Mikhailova N."/>
            <person name="Pati A."/>
            <person name="Chen A."/>
            <person name="Palaniappan K."/>
            <person name="Land M."/>
            <person name="Hauser L."/>
            <person name="Chang Y.-J."/>
            <person name="Jeffries C.D."/>
            <person name="Meincke L."/>
            <person name="Brettin T."/>
            <person name="Detter J.C."/>
            <person name="Detter J.C."/>
            <person name="Rohde M."/>
            <person name="Goeker M."/>
            <person name="Bristow J."/>
            <person name="Eisen J.A."/>
            <person name="Markowitz V."/>
            <person name="Hugenholtz P."/>
            <person name="Kyrpides N.C."/>
            <person name="Klenk H.-P."/>
        </authorList>
    </citation>
    <scope>NUCLEOTIDE SEQUENCE [LARGE SCALE GENOMIC DNA]</scope>
    <source>
        <strain evidence="2">ATCC 25078 / DSM 43160 / JCM 3152 / KCC A-0152 / KCTC 9177 / NBRC 13315 / NRRL B-3577 / G-20</strain>
    </source>
</reference>
<dbReference type="Proteomes" id="UP000001382">
    <property type="component" value="Chromosome"/>
</dbReference>
<keyword evidence="2" id="KW-1185">Reference proteome</keyword>
<sequence length="1040" mass="108892">MLQAEVVVPAQVAPADPAPQTTPTNEVTVVLVAPAGSVEDGTRLADVVDVVDTQVRDFWAEQTDGAVRFDAVAGADGWVHTAADCTDPFRLWEETAATIGWERGPGKHLLLYVTSTPEELDGCGYGLAEIGAGPMAGGYGYVRDVRLSVMAHELGHNLGLGHSSALQCDPEGVCRVQPYWDWYDVMGVSWEQVGTLNPAQADWLGLAPATSIAEIAAGQPAATFTLSAASQRSGTRAVLLRDGDLRFWLEWRPPTGRDAWLGTTANRPRVQPGVLLRRTSYSPDSSYLYDPTPSPRSTWNRDLQTALPLNRPVPVADGLFTVTVQSVSDTGVTVRVVPGTNATTGAIQTAYQRPGVADDLGSPTAPQTCGLPGGGCRRTYEGGAIYWSAATGARVVTSPVLEEYLALGGPAAMGYPLKDDAVRFWPTTAGLVGTFPGGDIVWTPEFGAHVVRGAIRDRWRAAIDALGPPTASESAVAGGYALPFLGGTVYWSPSTGARMVRGAILQRYEAAGGPRALGFPIADDGGTADGTGALVRLQGGVIYWSARTGAHDVRGAILERWRSLGAQTGALGYPIGDDVAVPGGWKTDFAGGSIYWSPSTGPRMVRGAILQRYEAAGGPRALGFPIADDGGTADGTGALVRLQGGVIYWSARTGAHDVRGAILERWRSLGAQTGALGYPIGDDVAVPGGWKTDFAGGSIYWSPSTGPRMVRGAILQRYEAAGGPRALGFPIADDGGTADGTGALVRLQGGVIYWSARTGAHDVRGAILERWRSLGAQTGALGYPIGDDVAVPGGWKTDSAGGSIYWSPSTGPRMVRGAILQRYEAVGGPVNEGFPVSDDGPTASGRGAFVELQRGAIYWSPSTGAHLVDDYFLEKYRATGAETGPLGFPTGPMEGPLTVLTPHLPFTGGRLYWVAGGGRTHMLRGAILDKYVALGGPQGLMWPSTEIRLGNPVSDDVPTATRDGVEARFVDGDIAWSAATGAHAMRSATAAVWRGGLGRPGSLGYPTTDSVQRGDGSGWDTAFQHGSLFEARDGTVTRIG</sequence>
<gene>
    <name evidence="1" type="ordered locus">Gobs_4368</name>
</gene>
<dbReference type="GO" id="GO:0008237">
    <property type="term" value="F:metallopeptidase activity"/>
    <property type="evidence" value="ECO:0007669"/>
    <property type="project" value="InterPro"/>
</dbReference>
<evidence type="ECO:0000313" key="1">
    <source>
        <dbReference type="EMBL" id="ADB76924.1"/>
    </source>
</evidence>
<dbReference type="Gene3D" id="3.40.390.10">
    <property type="entry name" value="Collagenase (Catalytic Domain)"/>
    <property type="match status" value="1"/>
</dbReference>
<organism evidence="1 2">
    <name type="scientific">Geodermatophilus obscurus (strain ATCC 25078 / DSM 43160 / JCM 3152 / CCUG 61914 / KCC A-0152 / KCTC 9177 / NBRC 13315 / NRRL B-3577 / G-20)</name>
    <dbReference type="NCBI Taxonomy" id="526225"/>
    <lineage>
        <taxon>Bacteria</taxon>
        <taxon>Bacillati</taxon>
        <taxon>Actinomycetota</taxon>
        <taxon>Actinomycetes</taxon>
        <taxon>Geodermatophilales</taxon>
        <taxon>Geodermatophilaceae</taxon>
        <taxon>Geodermatophilus</taxon>
    </lineage>
</organism>
<name>D2SG56_GEOOG</name>
<proteinExistence type="predicted"/>
<dbReference type="STRING" id="526225.Gobs_4368"/>
<dbReference type="KEGG" id="gob:Gobs_4368"/>
<evidence type="ECO:0000313" key="2">
    <source>
        <dbReference type="Proteomes" id="UP000001382"/>
    </source>
</evidence>
<dbReference type="SUPFAM" id="SSF55486">
    <property type="entry name" value="Metalloproteases ('zincins'), catalytic domain"/>
    <property type="match status" value="1"/>
</dbReference>
<dbReference type="EMBL" id="CP001867">
    <property type="protein sequence ID" value="ADB76924.1"/>
    <property type="molecule type" value="Genomic_DNA"/>
</dbReference>
<dbReference type="Pfam" id="PF08310">
    <property type="entry name" value="LGFP"/>
    <property type="match status" value="12"/>
</dbReference>
<accession>D2SG56</accession>
<dbReference type="HOGENOM" id="CLU_292691_0_0_11"/>
<dbReference type="eggNOG" id="COG5479">
    <property type="taxonomic scope" value="Bacteria"/>
</dbReference>
<dbReference type="InterPro" id="IPR013207">
    <property type="entry name" value="LGFP"/>
</dbReference>
<protein>
    <submittedName>
        <fullName evidence="1">LGFP repeat protein</fullName>
    </submittedName>
</protein>